<organism evidence="8 9">
    <name type="scientific">Portibacter lacus</name>
    <dbReference type="NCBI Taxonomy" id="1099794"/>
    <lineage>
        <taxon>Bacteria</taxon>
        <taxon>Pseudomonadati</taxon>
        <taxon>Bacteroidota</taxon>
        <taxon>Saprospiria</taxon>
        <taxon>Saprospirales</taxon>
        <taxon>Haliscomenobacteraceae</taxon>
        <taxon>Portibacter</taxon>
    </lineage>
</organism>
<dbReference type="InterPro" id="IPR051460">
    <property type="entry name" value="HdrC_iron-sulfur_subunit"/>
</dbReference>
<dbReference type="InterPro" id="IPR017896">
    <property type="entry name" value="4Fe4S_Fe-S-bd"/>
</dbReference>
<keyword evidence="5" id="KW-0411">Iron-sulfur</keyword>
<dbReference type="GO" id="GO:0005886">
    <property type="term" value="C:plasma membrane"/>
    <property type="evidence" value="ECO:0007669"/>
    <property type="project" value="TreeGrafter"/>
</dbReference>
<feature type="domain" description="4Fe-4S ferredoxin-type" evidence="7">
    <location>
        <begin position="296"/>
        <end position="327"/>
    </location>
</feature>
<dbReference type="SUPFAM" id="SSF103501">
    <property type="entry name" value="Respiratory nitrate reductase 1 gamma chain"/>
    <property type="match status" value="1"/>
</dbReference>
<evidence type="ECO:0000256" key="5">
    <source>
        <dbReference type="ARBA" id="ARBA00023014"/>
    </source>
</evidence>
<dbReference type="PROSITE" id="PS00198">
    <property type="entry name" value="4FE4S_FER_1"/>
    <property type="match status" value="2"/>
</dbReference>
<dbReference type="Gene3D" id="1.10.1060.10">
    <property type="entry name" value="Alpha-helical ferredoxin"/>
    <property type="match status" value="1"/>
</dbReference>
<dbReference type="InterPro" id="IPR036197">
    <property type="entry name" value="NarG-like_sf"/>
</dbReference>
<dbReference type="GO" id="GO:0046872">
    <property type="term" value="F:metal ion binding"/>
    <property type="evidence" value="ECO:0007669"/>
    <property type="project" value="UniProtKB-KW"/>
</dbReference>
<dbReference type="SUPFAM" id="SSF46548">
    <property type="entry name" value="alpha-helical ferredoxin"/>
    <property type="match status" value="1"/>
</dbReference>
<evidence type="ECO:0000256" key="6">
    <source>
        <dbReference type="SAM" id="Phobius"/>
    </source>
</evidence>
<dbReference type="Pfam" id="PF13187">
    <property type="entry name" value="Fer4_9"/>
    <property type="match status" value="1"/>
</dbReference>
<evidence type="ECO:0000256" key="2">
    <source>
        <dbReference type="ARBA" id="ARBA00022723"/>
    </source>
</evidence>
<dbReference type="InterPro" id="IPR017900">
    <property type="entry name" value="4Fe4S_Fe_S_CS"/>
</dbReference>
<comment type="caution">
    <text evidence="8">The sequence shown here is derived from an EMBL/GenBank/DDBJ whole genome shotgun (WGS) entry which is preliminary data.</text>
</comment>
<accession>A0AA37SRC3</accession>
<keyword evidence="6" id="KW-0472">Membrane</keyword>
<feature type="domain" description="4Fe-4S ferredoxin-type" evidence="7">
    <location>
        <begin position="376"/>
        <end position="406"/>
    </location>
</feature>
<feature type="transmembrane region" description="Helical" evidence="6">
    <location>
        <begin position="6"/>
        <end position="23"/>
    </location>
</feature>
<evidence type="ECO:0000256" key="4">
    <source>
        <dbReference type="ARBA" id="ARBA00023004"/>
    </source>
</evidence>
<dbReference type="GO" id="GO:0016491">
    <property type="term" value="F:oxidoreductase activity"/>
    <property type="evidence" value="ECO:0007669"/>
    <property type="project" value="UniProtKB-KW"/>
</dbReference>
<keyword evidence="6" id="KW-0812">Transmembrane</keyword>
<keyword evidence="9" id="KW-1185">Reference proteome</keyword>
<feature type="transmembrane region" description="Helical" evidence="6">
    <location>
        <begin position="150"/>
        <end position="169"/>
    </location>
</feature>
<keyword evidence="4" id="KW-0408">Iron</keyword>
<reference evidence="8" key="2">
    <citation type="submission" date="2023-01" db="EMBL/GenBank/DDBJ databases">
        <title>Draft genome sequence of Portibacter lacus strain NBRC 108769.</title>
        <authorList>
            <person name="Sun Q."/>
            <person name="Mori K."/>
        </authorList>
    </citation>
    <scope>NUCLEOTIDE SEQUENCE</scope>
    <source>
        <strain evidence="8">NBRC 108769</strain>
    </source>
</reference>
<feature type="transmembrane region" description="Helical" evidence="6">
    <location>
        <begin position="215"/>
        <end position="231"/>
    </location>
</feature>
<evidence type="ECO:0000256" key="3">
    <source>
        <dbReference type="ARBA" id="ARBA00023002"/>
    </source>
</evidence>
<dbReference type="PANTHER" id="PTHR43255:SF1">
    <property type="entry name" value="IRON-SULFUR-BINDING OXIDOREDUCTASE FADF-RELATED"/>
    <property type="match status" value="1"/>
</dbReference>
<keyword evidence="6" id="KW-1133">Transmembrane helix</keyword>
<proteinExistence type="predicted"/>
<evidence type="ECO:0000313" key="9">
    <source>
        <dbReference type="Proteomes" id="UP001156666"/>
    </source>
</evidence>
<dbReference type="AlphaFoldDB" id="A0AA37SRC3"/>
<gene>
    <name evidence="8" type="ORF">GCM10007940_29200</name>
</gene>
<feature type="transmembrane region" description="Helical" evidence="6">
    <location>
        <begin position="108"/>
        <end position="129"/>
    </location>
</feature>
<dbReference type="EMBL" id="BSOH01000020">
    <property type="protein sequence ID" value="GLR18304.1"/>
    <property type="molecule type" value="Genomic_DNA"/>
</dbReference>
<dbReference type="PANTHER" id="PTHR43255">
    <property type="entry name" value="IRON-SULFUR-BINDING OXIDOREDUCTASE FADF-RELATED-RELATED"/>
    <property type="match status" value="1"/>
</dbReference>
<evidence type="ECO:0000259" key="7">
    <source>
        <dbReference type="PROSITE" id="PS51379"/>
    </source>
</evidence>
<dbReference type="PROSITE" id="PS51379">
    <property type="entry name" value="4FE4S_FER_2"/>
    <property type="match status" value="2"/>
</dbReference>
<evidence type="ECO:0000256" key="1">
    <source>
        <dbReference type="ARBA" id="ARBA00022485"/>
    </source>
</evidence>
<keyword evidence="1" id="KW-0004">4Fe-4S</keyword>
<dbReference type="Proteomes" id="UP001156666">
    <property type="component" value="Unassembled WGS sequence"/>
</dbReference>
<dbReference type="GO" id="GO:0051539">
    <property type="term" value="F:4 iron, 4 sulfur cluster binding"/>
    <property type="evidence" value="ECO:0007669"/>
    <property type="project" value="UniProtKB-KW"/>
</dbReference>
<dbReference type="InterPro" id="IPR009051">
    <property type="entry name" value="Helical_ferredxn"/>
</dbReference>
<dbReference type="RefSeq" id="WP_235293668.1">
    <property type="nucleotide sequence ID" value="NZ_BSOH01000020.1"/>
</dbReference>
<reference evidence="8" key="1">
    <citation type="journal article" date="2014" name="Int. J. Syst. Evol. Microbiol.">
        <title>Complete genome sequence of Corynebacterium casei LMG S-19264T (=DSM 44701T), isolated from a smear-ripened cheese.</title>
        <authorList>
            <consortium name="US DOE Joint Genome Institute (JGI-PGF)"/>
            <person name="Walter F."/>
            <person name="Albersmeier A."/>
            <person name="Kalinowski J."/>
            <person name="Ruckert C."/>
        </authorList>
    </citation>
    <scope>NUCLEOTIDE SEQUENCE</scope>
    <source>
        <strain evidence="8">NBRC 108769</strain>
    </source>
</reference>
<evidence type="ECO:0000313" key="8">
    <source>
        <dbReference type="EMBL" id="GLR18304.1"/>
    </source>
</evidence>
<name>A0AA37SRC3_9BACT</name>
<keyword evidence="2" id="KW-0479">Metal-binding</keyword>
<keyword evidence="3" id="KW-0560">Oxidoreductase</keyword>
<sequence length="450" mass="51117">MGLGQIIFIIITFAAFYLAYKQFSKLRANIFLGKPETTEGDESQRWKNVFLVAFGQKKMFKNLIPAVFHFFIYAAFLLTQVELVEILIDGIFGVHRFFAPYLGGLYTFLINFIEVLSVLAFVATIVFLARRNLLKIPRFVKSEMNGWPKLDANLILFGELALLIGIFSMNGADVALQKLDPAHYPDTGYLAISSTFSPFIFDGLPEGVLVVIERFGWWLHILTVYVFLNYLPKSKHLHIMFAFPNVYYAKLKSRGEMENMPEIMNEVKSMMGLAPEAEMTDEIPEFGANDVFDLSWKNILGAYSCTECGRCTAQCPANITGKKLSPRKIMMDIRDRVTEVSKNLETGDVKFINEEKRKEGTVLTKDNYDDGKSLFDYITREEIHACTTCNACVEACPIMIDPLEPILKMRRYEILTESAGPADWTPMFTAIENGGAVWQLADDRDAWTKE</sequence>
<protein>
    <submittedName>
        <fullName evidence="8">Fe-S oxidoreductase</fullName>
    </submittedName>
</protein>
<feature type="transmembrane region" description="Helical" evidence="6">
    <location>
        <begin position="66"/>
        <end position="88"/>
    </location>
</feature>